<dbReference type="OrthoDB" id="2338662at2759"/>
<gene>
    <name evidence="2" type="ORF">K469DRAFT_663520</name>
</gene>
<name>A0A6A6E6D8_9PEZI</name>
<proteinExistence type="predicted"/>
<reference evidence="2" key="1">
    <citation type="journal article" date="2020" name="Stud. Mycol.">
        <title>101 Dothideomycetes genomes: a test case for predicting lifestyles and emergence of pathogens.</title>
        <authorList>
            <person name="Haridas S."/>
            <person name="Albert R."/>
            <person name="Binder M."/>
            <person name="Bloem J."/>
            <person name="Labutti K."/>
            <person name="Salamov A."/>
            <person name="Andreopoulos B."/>
            <person name="Baker S."/>
            <person name="Barry K."/>
            <person name="Bills G."/>
            <person name="Bluhm B."/>
            <person name="Cannon C."/>
            <person name="Castanera R."/>
            <person name="Culley D."/>
            <person name="Daum C."/>
            <person name="Ezra D."/>
            <person name="Gonzalez J."/>
            <person name="Henrissat B."/>
            <person name="Kuo A."/>
            <person name="Liang C."/>
            <person name="Lipzen A."/>
            <person name="Lutzoni F."/>
            <person name="Magnuson J."/>
            <person name="Mondo S."/>
            <person name="Nolan M."/>
            <person name="Ohm R."/>
            <person name="Pangilinan J."/>
            <person name="Park H.-J."/>
            <person name="Ramirez L."/>
            <person name="Alfaro M."/>
            <person name="Sun H."/>
            <person name="Tritt A."/>
            <person name="Yoshinaga Y."/>
            <person name="Zwiers L.-H."/>
            <person name="Turgeon B."/>
            <person name="Goodwin S."/>
            <person name="Spatafora J."/>
            <person name="Crous P."/>
            <person name="Grigoriev I."/>
        </authorList>
    </citation>
    <scope>NUCLEOTIDE SEQUENCE</scope>
    <source>
        <strain evidence="2">CBS 207.26</strain>
    </source>
</reference>
<dbReference type="SUPFAM" id="SSF51445">
    <property type="entry name" value="(Trans)glycosidases"/>
    <property type="match status" value="1"/>
</dbReference>
<protein>
    <submittedName>
        <fullName evidence="2">Uncharacterized protein</fullName>
    </submittedName>
</protein>
<keyword evidence="1" id="KW-1133">Transmembrane helix</keyword>
<dbReference type="Proteomes" id="UP000800200">
    <property type="component" value="Unassembled WGS sequence"/>
</dbReference>
<keyword evidence="1" id="KW-0812">Transmembrane</keyword>
<evidence type="ECO:0000313" key="2">
    <source>
        <dbReference type="EMBL" id="KAF2186565.1"/>
    </source>
</evidence>
<dbReference type="EMBL" id="ML994629">
    <property type="protein sequence ID" value="KAF2186565.1"/>
    <property type="molecule type" value="Genomic_DNA"/>
</dbReference>
<keyword evidence="1" id="KW-0472">Membrane</keyword>
<sequence length="620" mass="69125">MPSIAFYLLCSSTVVMIPAILLQLFFWQGVRSEPPFNNPPGVDIWCGKAYRETNSSFDPGGWLFAPNESSSPLLDLRFYPRMNLYLKNERTGTFIVDAPLSYISGSAYKNSTFVKGESKPVPFVTLDFQIFSSLSPTPLAYGQVPVNSTGNEFLFNLTSLPQHLTETPIHIIGSSPDGLQTYYSTSRVILLPARNDTGSVARIDRLYGGIQVSSSLTKTIWKPIFPYSFYTSWDWISSTINDASATKNLYTFRSNGYNIIHPIPPGGSDPFNRTTFEQFLKICDELELYVMYDMRHTYQNLTSISNQLSILQSHPSLLLYYTADEPDGSCDPLNATQLSYNHIRTIDPYHPVSLVLNCQNFYFKEYTSGADIILEDTYPIAVNTTFSSVYNTVCNSTYGDCGCDNCHVGDNNYPPYVHNRFLDISARLDNFANYQEWIKGGEGGFKKPVWGVPQAFWDNGSFWQRWPTGEEQVVMGALRINHGAKGIVAWSYPTSTEIEEETGKLAKLFEREEIVRTVLGSPRQALQVLGGDGLVDAAGWLSGVEMLVCVVWLGYERLGEKVEIVLPLSKSMRVRSVGTYWGPEGWKAEGRNIVKEGVGALEVGILKVSVEACAGVACNA</sequence>
<keyword evidence="3" id="KW-1185">Reference proteome</keyword>
<dbReference type="InterPro" id="IPR017853">
    <property type="entry name" value="GH"/>
</dbReference>
<evidence type="ECO:0000313" key="3">
    <source>
        <dbReference type="Proteomes" id="UP000800200"/>
    </source>
</evidence>
<evidence type="ECO:0000256" key="1">
    <source>
        <dbReference type="SAM" id="Phobius"/>
    </source>
</evidence>
<organism evidence="2 3">
    <name type="scientific">Zopfia rhizophila CBS 207.26</name>
    <dbReference type="NCBI Taxonomy" id="1314779"/>
    <lineage>
        <taxon>Eukaryota</taxon>
        <taxon>Fungi</taxon>
        <taxon>Dikarya</taxon>
        <taxon>Ascomycota</taxon>
        <taxon>Pezizomycotina</taxon>
        <taxon>Dothideomycetes</taxon>
        <taxon>Dothideomycetes incertae sedis</taxon>
        <taxon>Zopfiaceae</taxon>
        <taxon>Zopfia</taxon>
    </lineage>
</organism>
<dbReference type="Gene3D" id="3.20.20.80">
    <property type="entry name" value="Glycosidases"/>
    <property type="match status" value="1"/>
</dbReference>
<feature type="transmembrane region" description="Helical" evidence="1">
    <location>
        <begin position="6"/>
        <end position="27"/>
    </location>
</feature>
<dbReference type="AlphaFoldDB" id="A0A6A6E6D8"/>
<accession>A0A6A6E6D8</accession>